<dbReference type="RefSeq" id="WP_261659267.1">
    <property type="nucleotide sequence ID" value="NZ_JAAC01000223.1"/>
</dbReference>
<reference evidence="1 2" key="1">
    <citation type="submission" date="2014-01" db="EMBL/GenBank/DDBJ databases">
        <title>Comparative genomics of Fusobacterium necrophorum wild isolates.</title>
        <authorList>
            <person name="Kittichotirat W."/>
            <person name="Bumgarner R.E."/>
            <person name="Lawrence P."/>
        </authorList>
    </citation>
    <scope>NUCLEOTIDE SEQUENCE [LARGE SCALE GENOMIC DNA]</scope>
    <source>
        <strain evidence="1 2">BL</strain>
    </source>
</reference>
<dbReference type="EMBL" id="JAAC01000223">
    <property type="protein sequence ID" value="KDE60821.1"/>
    <property type="molecule type" value="Genomic_DNA"/>
</dbReference>
<name>A0AB73BTQ9_9FUSO</name>
<accession>A0AB73BTQ9</accession>
<sequence length="232" mass="25958">MYKNPNLFAAPVATNGSLVTAPLLLTDGTNKVSQVQNSMLPNKAVLTLPVKYPIITESGVTIYPDYATGIRGGEYEEAGITKDSNYIDITLQKSIKGKEVIVRINTVDIDKNGNYNYYVEDKQGFLQFFPSGIFENSNCIKRGEVNTVAETESRLMLFKELKKSILKNSMKINRGISTYVGKSIIENKEKYRIPYGSPASSPEDDFDISDMVSKGEGFFYYIGKYKFKEIGK</sequence>
<gene>
    <name evidence="1" type="ORF">FUSO3_11770</name>
</gene>
<comment type="caution">
    <text evidence="1">The sequence shown here is derived from an EMBL/GenBank/DDBJ whole genome shotgun (WGS) entry which is preliminary data.</text>
</comment>
<protein>
    <submittedName>
        <fullName evidence="1">Uncharacterized protein</fullName>
    </submittedName>
</protein>
<organism evidence="1 2">
    <name type="scientific">Fusobacterium necrophorum BL</name>
    <dbReference type="NCBI Taxonomy" id="1441732"/>
    <lineage>
        <taxon>Bacteria</taxon>
        <taxon>Fusobacteriati</taxon>
        <taxon>Fusobacteriota</taxon>
        <taxon>Fusobacteriia</taxon>
        <taxon>Fusobacteriales</taxon>
        <taxon>Fusobacteriaceae</taxon>
        <taxon>Fusobacterium</taxon>
    </lineage>
</organism>
<dbReference type="Proteomes" id="UP000027473">
    <property type="component" value="Unassembled WGS sequence"/>
</dbReference>
<proteinExistence type="predicted"/>
<dbReference type="AlphaFoldDB" id="A0AB73BTQ9"/>
<evidence type="ECO:0000313" key="1">
    <source>
        <dbReference type="EMBL" id="KDE60821.1"/>
    </source>
</evidence>
<evidence type="ECO:0000313" key="2">
    <source>
        <dbReference type="Proteomes" id="UP000027473"/>
    </source>
</evidence>